<comment type="caution">
    <text evidence="1">The sequence shown here is derived from an EMBL/GenBank/DDBJ whole genome shotgun (WGS) entry which is preliminary data.</text>
</comment>
<reference evidence="1 2" key="1">
    <citation type="submission" date="2017-05" db="EMBL/GenBank/DDBJ databases">
        <authorList>
            <person name="Varghese N."/>
            <person name="Submissions S."/>
        </authorList>
    </citation>
    <scope>NUCLEOTIDE SEQUENCE [LARGE SCALE GENOMIC DNA]</scope>
    <source>
        <strain evidence="1 2">DSM 25457</strain>
    </source>
</reference>
<proteinExistence type="predicted"/>
<protein>
    <submittedName>
        <fullName evidence="1">Uncharacterized protein</fullName>
    </submittedName>
</protein>
<keyword evidence="2" id="KW-1185">Reference proteome</keyword>
<accession>A0ABY1QL05</accession>
<dbReference type="EMBL" id="FXUG01000017">
    <property type="protein sequence ID" value="SMP74192.1"/>
    <property type="molecule type" value="Genomic_DNA"/>
</dbReference>
<dbReference type="Proteomes" id="UP001158067">
    <property type="component" value="Unassembled WGS sequence"/>
</dbReference>
<organism evidence="1 2">
    <name type="scientific">Neorhodopirellula lusitana</name>
    <dbReference type="NCBI Taxonomy" id="445327"/>
    <lineage>
        <taxon>Bacteria</taxon>
        <taxon>Pseudomonadati</taxon>
        <taxon>Planctomycetota</taxon>
        <taxon>Planctomycetia</taxon>
        <taxon>Pirellulales</taxon>
        <taxon>Pirellulaceae</taxon>
        <taxon>Neorhodopirellula</taxon>
    </lineage>
</organism>
<name>A0ABY1QL05_9BACT</name>
<gene>
    <name evidence="1" type="ORF">SAMN06265222_11778</name>
</gene>
<evidence type="ECO:0000313" key="2">
    <source>
        <dbReference type="Proteomes" id="UP001158067"/>
    </source>
</evidence>
<sequence length="153" mass="16795">MPPPKLSAMRSMAQEGSIERHDVNVIVFVACAMDHVVALGMDCEAVGPIWQKDAGGVAHAIGWGIDVAQENVAACGKPAFDLVDHFTESLLERGDPWLSLFQRGPVHRTFDWRSSAVSVNQIVPARGHDNDPEHILVKSLDLLVDDSFMIKRN</sequence>
<evidence type="ECO:0000313" key="1">
    <source>
        <dbReference type="EMBL" id="SMP74192.1"/>
    </source>
</evidence>